<gene>
    <name evidence="1" type="ORF">ACFP1K_09110</name>
</gene>
<dbReference type="Proteomes" id="UP001596137">
    <property type="component" value="Unassembled WGS sequence"/>
</dbReference>
<name>A0ABW1NDD4_9ACTN</name>
<sequence length="61" mass="6738">MCINLGPFRGRGRNELADVCLATLRTLTSKPLTSAYPFFPAPDAVAEWDDVAELRRKLAMA</sequence>
<keyword evidence="2" id="KW-1185">Reference proteome</keyword>
<comment type="caution">
    <text evidence="1">The sequence shown here is derived from an EMBL/GenBank/DDBJ whole genome shotgun (WGS) entry which is preliminary data.</text>
</comment>
<organism evidence="1 2">
    <name type="scientific">Sphaerisporangium aureirubrum</name>
    <dbReference type="NCBI Taxonomy" id="1544736"/>
    <lineage>
        <taxon>Bacteria</taxon>
        <taxon>Bacillati</taxon>
        <taxon>Actinomycetota</taxon>
        <taxon>Actinomycetes</taxon>
        <taxon>Streptosporangiales</taxon>
        <taxon>Streptosporangiaceae</taxon>
        <taxon>Sphaerisporangium</taxon>
    </lineage>
</organism>
<reference evidence="2" key="1">
    <citation type="journal article" date="2019" name="Int. J. Syst. Evol. Microbiol.">
        <title>The Global Catalogue of Microorganisms (GCM) 10K type strain sequencing project: providing services to taxonomists for standard genome sequencing and annotation.</title>
        <authorList>
            <consortium name="The Broad Institute Genomics Platform"/>
            <consortium name="The Broad Institute Genome Sequencing Center for Infectious Disease"/>
            <person name="Wu L."/>
            <person name="Ma J."/>
        </authorList>
    </citation>
    <scope>NUCLEOTIDE SEQUENCE [LARGE SCALE GENOMIC DNA]</scope>
    <source>
        <strain evidence="2">JCM 30346</strain>
    </source>
</reference>
<protein>
    <recommendedName>
        <fullName evidence="3">DUF3291 domain-containing protein</fullName>
    </recommendedName>
</protein>
<evidence type="ECO:0008006" key="3">
    <source>
        <dbReference type="Google" id="ProtNLM"/>
    </source>
</evidence>
<accession>A0ABW1NDD4</accession>
<evidence type="ECO:0000313" key="1">
    <source>
        <dbReference type="EMBL" id="MFC6081316.1"/>
    </source>
</evidence>
<evidence type="ECO:0000313" key="2">
    <source>
        <dbReference type="Proteomes" id="UP001596137"/>
    </source>
</evidence>
<dbReference type="EMBL" id="JBHSRF010000008">
    <property type="protein sequence ID" value="MFC6081316.1"/>
    <property type="molecule type" value="Genomic_DNA"/>
</dbReference>
<proteinExistence type="predicted"/>
<dbReference type="RefSeq" id="WP_380749016.1">
    <property type="nucleotide sequence ID" value="NZ_JBHSRF010000008.1"/>
</dbReference>